<gene>
    <name evidence="1" type="primary">PLEST000501</name>
    <name evidence="1" type="ORF">PLESTB_000039500</name>
</gene>
<name>A0A9W6BA75_9CHLO</name>
<sequence>MGVCVGRVPGVVALDCTARMREQLVSHVCFSAMCGRRKGRRRQEEKGKVEQSSECVCVCVFLCVRVMKGVLEHWMIAGGTLGPVGALLVCVALGGEVVALLGSAAGAVGPGG</sequence>
<accession>A0A9W6BA75</accession>
<evidence type="ECO:0000313" key="1">
    <source>
        <dbReference type="EMBL" id="GLC47917.1"/>
    </source>
</evidence>
<proteinExistence type="predicted"/>
<dbReference type="Proteomes" id="UP001165080">
    <property type="component" value="Unassembled WGS sequence"/>
</dbReference>
<dbReference type="AlphaFoldDB" id="A0A9W6BA75"/>
<keyword evidence="2" id="KW-1185">Reference proteome</keyword>
<comment type="caution">
    <text evidence="1">The sequence shown here is derived from an EMBL/GenBank/DDBJ whole genome shotgun (WGS) entry which is preliminary data.</text>
</comment>
<protein>
    <submittedName>
        <fullName evidence="1">Uncharacterized protein</fullName>
    </submittedName>
</protein>
<reference evidence="1 2" key="1">
    <citation type="journal article" date="2023" name="Commun. Biol.">
        <title>Reorganization of the ancestral sex-determining regions during the evolution of trioecy in Pleodorina starrii.</title>
        <authorList>
            <person name="Takahashi K."/>
            <person name="Suzuki S."/>
            <person name="Kawai-Toyooka H."/>
            <person name="Yamamoto K."/>
            <person name="Hamaji T."/>
            <person name="Ootsuki R."/>
            <person name="Yamaguchi H."/>
            <person name="Kawachi M."/>
            <person name="Higashiyama T."/>
            <person name="Nozaki H."/>
        </authorList>
    </citation>
    <scope>NUCLEOTIDE SEQUENCE [LARGE SCALE GENOMIC DNA]</scope>
    <source>
        <strain evidence="1 2">NIES-4479</strain>
    </source>
</reference>
<dbReference type="EMBL" id="BRXU01000001">
    <property type="protein sequence ID" value="GLC47917.1"/>
    <property type="molecule type" value="Genomic_DNA"/>
</dbReference>
<organism evidence="1 2">
    <name type="scientific">Pleodorina starrii</name>
    <dbReference type="NCBI Taxonomy" id="330485"/>
    <lineage>
        <taxon>Eukaryota</taxon>
        <taxon>Viridiplantae</taxon>
        <taxon>Chlorophyta</taxon>
        <taxon>core chlorophytes</taxon>
        <taxon>Chlorophyceae</taxon>
        <taxon>CS clade</taxon>
        <taxon>Chlamydomonadales</taxon>
        <taxon>Volvocaceae</taxon>
        <taxon>Pleodorina</taxon>
    </lineage>
</organism>
<evidence type="ECO:0000313" key="2">
    <source>
        <dbReference type="Proteomes" id="UP001165080"/>
    </source>
</evidence>